<name>D5GQ24_TUBMM</name>
<keyword evidence="1" id="KW-0732">Signal</keyword>
<dbReference type="KEGG" id="tml:GSTUM_00012163001"/>
<feature type="chain" id="PRO_5003072247" evidence="1">
    <location>
        <begin position="18"/>
        <end position="75"/>
    </location>
</feature>
<evidence type="ECO:0000313" key="2">
    <source>
        <dbReference type="EMBL" id="CAZ86617.1"/>
    </source>
</evidence>
<dbReference type="RefSeq" id="XP_002842426.1">
    <property type="nucleotide sequence ID" value="XM_002842380.1"/>
</dbReference>
<dbReference type="GeneID" id="9184029"/>
<dbReference type="HOGENOM" id="CLU_2672902_0_0_1"/>
<gene>
    <name evidence="2" type="ORF">GSTUM_00012163001</name>
</gene>
<dbReference type="EMBL" id="FN430382">
    <property type="protein sequence ID" value="CAZ86617.1"/>
    <property type="molecule type" value="Genomic_DNA"/>
</dbReference>
<evidence type="ECO:0000256" key="1">
    <source>
        <dbReference type="SAM" id="SignalP"/>
    </source>
</evidence>
<accession>D5GQ24</accession>
<organism evidence="2 3">
    <name type="scientific">Tuber melanosporum (strain Mel28)</name>
    <name type="common">Perigord black truffle</name>
    <dbReference type="NCBI Taxonomy" id="656061"/>
    <lineage>
        <taxon>Eukaryota</taxon>
        <taxon>Fungi</taxon>
        <taxon>Dikarya</taxon>
        <taxon>Ascomycota</taxon>
        <taxon>Pezizomycotina</taxon>
        <taxon>Pezizomycetes</taxon>
        <taxon>Pezizales</taxon>
        <taxon>Tuberaceae</taxon>
        <taxon>Tuber</taxon>
    </lineage>
</organism>
<sequence length="75" mass="8436">MKFTAWLLLFPFFKVLIKRSIGPSSEVHLQPPSMYLSPICILHPETGVSSNLYCTFVFPSPSYSSYKAVSFAARC</sequence>
<dbReference type="InParanoid" id="D5GQ24"/>
<dbReference type="AlphaFoldDB" id="D5GQ24"/>
<keyword evidence="3" id="KW-1185">Reference proteome</keyword>
<feature type="signal peptide" evidence="1">
    <location>
        <begin position="1"/>
        <end position="17"/>
    </location>
</feature>
<dbReference type="Proteomes" id="UP000006911">
    <property type="component" value="Unassembled WGS sequence"/>
</dbReference>
<reference evidence="2 3" key="1">
    <citation type="journal article" date="2010" name="Nature">
        <title>Perigord black truffle genome uncovers evolutionary origins and mechanisms of symbiosis.</title>
        <authorList>
            <person name="Martin F."/>
            <person name="Kohler A."/>
            <person name="Murat C."/>
            <person name="Balestrini R."/>
            <person name="Coutinho P.M."/>
            <person name="Jaillon O."/>
            <person name="Montanini B."/>
            <person name="Morin E."/>
            <person name="Noel B."/>
            <person name="Percudani R."/>
            <person name="Porcel B."/>
            <person name="Rubini A."/>
            <person name="Amicucci A."/>
            <person name="Amselem J."/>
            <person name="Anthouard V."/>
            <person name="Arcioni S."/>
            <person name="Artiguenave F."/>
            <person name="Aury J.M."/>
            <person name="Ballario P."/>
            <person name="Bolchi A."/>
            <person name="Brenna A."/>
            <person name="Brun A."/>
            <person name="Buee M."/>
            <person name="Cantarel B."/>
            <person name="Chevalier G."/>
            <person name="Couloux A."/>
            <person name="Da Silva C."/>
            <person name="Denoeud F."/>
            <person name="Duplessis S."/>
            <person name="Ghignone S."/>
            <person name="Hilselberger B."/>
            <person name="Iotti M."/>
            <person name="Marcais B."/>
            <person name="Mello A."/>
            <person name="Miranda M."/>
            <person name="Pacioni G."/>
            <person name="Quesneville H."/>
            <person name="Riccioni C."/>
            <person name="Ruotolo R."/>
            <person name="Splivallo R."/>
            <person name="Stocchi V."/>
            <person name="Tisserant E."/>
            <person name="Viscomi A.R."/>
            <person name="Zambonelli A."/>
            <person name="Zampieri E."/>
            <person name="Henrissat B."/>
            <person name="Lebrun M.H."/>
            <person name="Paolocci F."/>
            <person name="Bonfante P."/>
            <person name="Ottonello S."/>
            <person name="Wincker P."/>
        </authorList>
    </citation>
    <scope>NUCLEOTIDE SEQUENCE [LARGE SCALE GENOMIC DNA]</scope>
    <source>
        <strain evidence="2 3">Mel28</strain>
    </source>
</reference>
<evidence type="ECO:0000313" key="3">
    <source>
        <dbReference type="Proteomes" id="UP000006911"/>
    </source>
</evidence>
<proteinExistence type="predicted"/>
<protein>
    <submittedName>
        <fullName evidence="2">(Perigord truffle) hypothetical protein</fullName>
    </submittedName>
</protein>